<accession>A0ABR8XTD3</accession>
<dbReference type="CDD" id="cd00118">
    <property type="entry name" value="LysM"/>
    <property type="match status" value="1"/>
</dbReference>
<dbReference type="InterPro" id="IPR018392">
    <property type="entry name" value="LysM"/>
</dbReference>
<dbReference type="Pfam" id="PF01476">
    <property type="entry name" value="LysM"/>
    <property type="match status" value="1"/>
</dbReference>
<keyword evidence="2" id="KW-1133">Transmembrane helix</keyword>
<dbReference type="InterPro" id="IPR036779">
    <property type="entry name" value="LysM_dom_sf"/>
</dbReference>
<feature type="domain" description="LysM" evidence="3">
    <location>
        <begin position="183"/>
        <end position="231"/>
    </location>
</feature>
<evidence type="ECO:0000256" key="2">
    <source>
        <dbReference type="SAM" id="Phobius"/>
    </source>
</evidence>
<feature type="compositionally biased region" description="Basic and acidic residues" evidence="1">
    <location>
        <begin position="117"/>
        <end position="159"/>
    </location>
</feature>
<dbReference type="EMBL" id="JACSPZ010000001">
    <property type="protein sequence ID" value="MBD8035202.1"/>
    <property type="molecule type" value="Genomic_DNA"/>
</dbReference>
<dbReference type="SUPFAM" id="SSF54106">
    <property type="entry name" value="LysM domain"/>
    <property type="match status" value="1"/>
</dbReference>
<dbReference type="SMART" id="SM00257">
    <property type="entry name" value="LysM"/>
    <property type="match status" value="1"/>
</dbReference>
<dbReference type="Gene3D" id="3.10.350.10">
    <property type="entry name" value="LysM domain"/>
    <property type="match status" value="1"/>
</dbReference>
<feature type="compositionally biased region" description="Basic and acidic residues" evidence="1">
    <location>
        <begin position="1"/>
        <end position="23"/>
    </location>
</feature>
<feature type="transmembrane region" description="Helical" evidence="2">
    <location>
        <begin position="45"/>
        <end position="68"/>
    </location>
</feature>
<dbReference type="PROSITE" id="PS51782">
    <property type="entry name" value="LYSM"/>
    <property type="match status" value="1"/>
</dbReference>
<feature type="compositionally biased region" description="Polar residues" evidence="1">
    <location>
        <begin position="89"/>
        <end position="100"/>
    </location>
</feature>
<gene>
    <name evidence="4" type="ORF">H9635_00530</name>
</gene>
<feature type="region of interest" description="Disordered" evidence="1">
    <location>
        <begin position="75"/>
        <end position="159"/>
    </location>
</feature>
<name>A0ABR8XTD3_9BACL</name>
<proteinExistence type="predicted"/>
<protein>
    <submittedName>
        <fullName evidence="4">LysM peptidoglycan-binding domain-containing protein</fullName>
    </submittedName>
</protein>
<feature type="compositionally biased region" description="Basic residues" evidence="1">
    <location>
        <begin position="29"/>
        <end position="39"/>
    </location>
</feature>
<sequence>MAKEDYREKVEEHRQEIDLHNESGSKVSRVSRHRKKSAKKQSNPMMTILTVVLIFIPLTILGYVWLIYEPSTSARESASGGEENLVEIQKQNPQSPASINSDEDKKDTDEDQATENAKVDDEKAEKERLAAEEAKKAEEKLAKARAEKDAAEAKKAEEAQKVAAEKAKELEEKKKAAAKAEQKTHTVSSSDNLYRIALKYYGNGSPAYIEKIKAANNLSSDSITAGQVLVIVP</sequence>
<evidence type="ECO:0000313" key="5">
    <source>
        <dbReference type="Proteomes" id="UP000619101"/>
    </source>
</evidence>
<keyword evidence="2" id="KW-0812">Transmembrane</keyword>
<evidence type="ECO:0000259" key="3">
    <source>
        <dbReference type="PROSITE" id="PS51782"/>
    </source>
</evidence>
<comment type="caution">
    <text evidence="4">The sequence shown here is derived from an EMBL/GenBank/DDBJ whole genome shotgun (WGS) entry which is preliminary data.</text>
</comment>
<evidence type="ECO:0000256" key="1">
    <source>
        <dbReference type="SAM" id="MobiDB-lite"/>
    </source>
</evidence>
<reference evidence="4 5" key="1">
    <citation type="submission" date="2020-08" db="EMBL/GenBank/DDBJ databases">
        <title>A Genomic Blueprint of the Chicken Gut Microbiome.</title>
        <authorList>
            <person name="Gilroy R."/>
            <person name="Ravi A."/>
            <person name="Getino M."/>
            <person name="Pursley I."/>
            <person name="Horton D.L."/>
            <person name="Alikhan N.-F."/>
            <person name="Baker D."/>
            <person name="Gharbi K."/>
            <person name="Hall N."/>
            <person name="Watson M."/>
            <person name="Adriaenssens E.M."/>
            <person name="Foster-Nyarko E."/>
            <person name="Jarju S."/>
            <person name="Secka A."/>
            <person name="Antonio M."/>
            <person name="Oren A."/>
            <person name="Chaudhuri R."/>
            <person name="La Ragione R.M."/>
            <person name="Hildebrand F."/>
            <person name="Pallen M.J."/>
        </authorList>
    </citation>
    <scope>NUCLEOTIDE SEQUENCE [LARGE SCALE GENOMIC DNA]</scope>
    <source>
        <strain evidence="4 5">A46</strain>
    </source>
</reference>
<dbReference type="RefSeq" id="WP_191698192.1">
    <property type="nucleotide sequence ID" value="NZ_JACSPZ010000001.1"/>
</dbReference>
<dbReference type="Proteomes" id="UP000619101">
    <property type="component" value="Unassembled WGS sequence"/>
</dbReference>
<keyword evidence="2" id="KW-0472">Membrane</keyword>
<feature type="region of interest" description="Disordered" evidence="1">
    <location>
        <begin position="1"/>
        <end position="42"/>
    </location>
</feature>
<keyword evidence="5" id="KW-1185">Reference proteome</keyword>
<evidence type="ECO:0000313" key="4">
    <source>
        <dbReference type="EMBL" id="MBD8035202.1"/>
    </source>
</evidence>
<organism evidence="4 5">
    <name type="scientific">Solibacillus faecavium</name>
    <dbReference type="NCBI Taxonomy" id="2762221"/>
    <lineage>
        <taxon>Bacteria</taxon>
        <taxon>Bacillati</taxon>
        <taxon>Bacillota</taxon>
        <taxon>Bacilli</taxon>
        <taxon>Bacillales</taxon>
        <taxon>Caryophanaceae</taxon>
        <taxon>Solibacillus</taxon>
    </lineage>
</organism>